<evidence type="ECO:0000256" key="7">
    <source>
        <dbReference type="SAM" id="MobiDB-lite"/>
    </source>
</evidence>
<dbReference type="SUPFAM" id="SSF53822">
    <property type="entry name" value="Periplasmic binding protein-like I"/>
    <property type="match status" value="1"/>
</dbReference>
<evidence type="ECO:0000256" key="5">
    <source>
        <dbReference type="ARBA" id="ARBA00023136"/>
    </source>
</evidence>
<keyword evidence="6" id="KW-0449">Lipoprotein</keyword>
<evidence type="ECO:0000259" key="9">
    <source>
        <dbReference type="Pfam" id="PF02608"/>
    </source>
</evidence>
<sequence>MKIKNFMPIAAALSLSLVLASCGANKDDANKDTSTDNDTKVEENVDDKADKEEKEDADQTDDNTADAPEEEKGEDEKAANPTGEEVSVTMVTDFGGVNDKSFNQSAYEGLQKADKDGAAKFDYIESHKEADFVPNLESALDSESDLILTVGYALFPATDEAAEENPEQNYVIIDNANENDRENLLGVSFADHENSFLAGYIAGMQSETNNVGFVGGIKGVIIDRFEYGFRAGVEQASREKGEPIKVQVQYANSFNDQAAGKNIADRMYQEGADVIFHAAGGVGIGVIESAKENDKWVIGVDRDQQDEAPDNMLVSTVKGVGDAVRQIIDEYDEGNFEGGDKTFTLADGDAVTIAYADNGIVSQEIKDKVEDIKQDIIDGKIKVPENEDQAIEQGWIEK</sequence>
<keyword evidence="11" id="KW-1185">Reference proteome</keyword>
<feature type="region of interest" description="Disordered" evidence="7">
    <location>
        <begin position="25"/>
        <end position="85"/>
    </location>
</feature>
<organism evidence="10 11">
    <name type="scientific">Anaerococcus octavius</name>
    <dbReference type="NCBI Taxonomy" id="54007"/>
    <lineage>
        <taxon>Bacteria</taxon>
        <taxon>Bacillati</taxon>
        <taxon>Bacillota</taxon>
        <taxon>Tissierellia</taxon>
        <taxon>Tissierellales</taxon>
        <taxon>Peptoniphilaceae</taxon>
        <taxon>Anaerococcus</taxon>
    </lineage>
</organism>
<comment type="subcellular location">
    <subcellularLocation>
        <location evidence="1">Cell membrane</location>
        <topology evidence="1">Lipid-anchor</topology>
    </subcellularLocation>
</comment>
<dbReference type="InterPro" id="IPR028082">
    <property type="entry name" value="Peripla_BP_I"/>
</dbReference>
<dbReference type="AlphaFoldDB" id="A0A2I1M918"/>
<dbReference type="InterPro" id="IPR003760">
    <property type="entry name" value="PnrA-like"/>
</dbReference>
<dbReference type="PROSITE" id="PS51257">
    <property type="entry name" value="PROKAR_LIPOPROTEIN"/>
    <property type="match status" value="1"/>
</dbReference>
<dbReference type="InterPro" id="IPR050957">
    <property type="entry name" value="BMP_lipoprotein"/>
</dbReference>
<feature type="signal peptide" evidence="8">
    <location>
        <begin position="1"/>
        <end position="26"/>
    </location>
</feature>
<reference evidence="10 11" key="1">
    <citation type="submission" date="2017-12" db="EMBL/GenBank/DDBJ databases">
        <title>Phylogenetic diversity of female urinary microbiome.</title>
        <authorList>
            <person name="Thomas-White K."/>
            <person name="Wolfe A.J."/>
        </authorList>
    </citation>
    <scope>NUCLEOTIDE SEQUENCE [LARGE SCALE GENOMIC DNA]</scope>
    <source>
        <strain evidence="10 11">UMB0119</strain>
    </source>
</reference>
<evidence type="ECO:0000313" key="10">
    <source>
        <dbReference type="EMBL" id="PKZ16620.1"/>
    </source>
</evidence>
<dbReference type="EMBL" id="PKGS01000003">
    <property type="protein sequence ID" value="PKZ16620.1"/>
    <property type="molecule type" value="Genomic_DNA"/>
</dbReference>
<keyword evidence="5" id="KW-0472">Membrane</keyword>
<dbReference type="Gene3D" id="3.40.50.2300">
    <property type="match status" value="2"/>
</dbReference>
<comment type="similarity">
    <text evidence="2">Belongs to the BMP lipoprotein family.</text>
</comment>
<dbReference type="CDD" id="cd06354">
    <property type="entry name" value="PBP1_PrnA-like"/>
    <property type="match status" value="1"/>
</dbReference>
<accession>A0A2I1M918</accession>
<feature type="compositionally biased region" description="Acidic residues" evidence="7">
    <location>
        <begin position="55"/>
        <end position="73"/>
    </location>
</feature>
<feature type="domain" description="ABC transporter substrate-binding protein PnrA-like" evidence="9">
    <location>
        <begin position="88"/>
        <end position="387"/>
    </location>
</feature>
<evidence type="ECO:0000256" key="2">
    <source>
        <dbReference type="ARBA" id="ARBA00008610"/>
    </source>
</evidence>
<name>A0A2I1M918_9FIRM</name>
<protein>
    <submittedName>
        <fullName evidence="10">BMP family ABC transporter substrate-binding protein</fullName>
    </submittedName>
</protein>
<evidence type="ECO:0000256" key="3">
    <source>
        <dbReference type="ARBA" id="ARBA00022475"/>
    </source>
</evidence>
<comment type="caution">
    <text evidence="10">The sequence shown here is derived from an EMBL/GenBank/DDBJ whole genome shotgun (WGS) entry which is preliminary data.</text>
</comment>
<gene>
    <name evidence="10" type="ORF">CYJ34_05325</name>
</gene>
<evidence type="ECO:0000256" key="4">
    <source>
        <dbReference type="ARBA" id="ARBA00022729"/>
    </source>
</evidence>
<evidence type="ECO:0000256" key="8">
    <source>
        <dbReference type="SAM" id="SignalP"/>
    </source>
</evidence>
<evidence type="ECO:0000256" key="6">
    <source>
        <dbReference type="ARBA" id="ARBA00023288"/>
    </source>
</evidence>
<evidence type="ECO:0000313" key="11">
    <source>
        <dbReference type="Proteomes" id="UP000234335"/>
    </source>
</evidence>
<feature type="chain" id="PRO_5014176629" evidence="8">
    <location>
        <begin position="27"/>
        <end position="398"/>
    </location>
</feature>
<dbReference type="Pfam" id="PF02608">
    <property type="entry name" value="Bmp"/>
    <property type="match status" value="1"/>
</dbReference>
<dbReference type="PANTHER" id="PTHR34296:SF2">
    <property type="entry name" value="ABC TRANSPORTER GUANOSINE-BINDING PROTEIN NUPN"/>
    <property type="match status" value="1"/>
</dbReference>
<proteinExistence type="inferred from homology"/>
<dbReference type="RefSeq" id="WP_101540281.1">
    <property type="nucleotide sequence ID" value="NZ_JAPJPW010000039.1"/>
</dbReference>
<dbReference type="GO" id="GO:0005886">
    <property type="term" value="C:plasma membrane"/>
    <property type="evidence" value="ECO:0007669"/>
    <property type="project" value="UniProtKB-SubCell"/>
</dbReference>
<keyword evidence="4 8" id="KW-0732">Signal</keyword>
<evidence type="ECO:0000256" key="1">
    <source>
        <dbReference type="ARBA" id="ARBA00004193"/>
    </source>
</evidence>
<keyword evidence="3" id="KW-1003">Cell membrane</keyword>
<dbReference type="PANTHER" id="PTHR34296">
    <property type="entry name" value="TRANSCRIPTIONAL ACTIVATOR PROTEIN MED"/>
    <property type="match status" value="1"/>
</dbReference>
<feature type="compositionally biased region" description="Basic and acidic residues" evidence="7">
    <location>
        <begin position="25"/>
        <end position="54"/>
    </location>
</feature>
<dbReference type="Proteomes" id="UP000234335">
    <property type="component" value="Unassembled WGS sequence"/>
</dbReference>